<reference evidence="1 3" key="1">
    <citation type="journal article" date="2017" name="Nature">
        <title>The sunflower genome provides insights into oil metabolism, flowering and Asterid evolution.</title>
        <authorList>
            <person name="Badouin H."/>
            <person name="Gouzy J."/>
            <person name="Grassa C.J."/>
            <person name="Murat F."/>
            <person name="Staton S.E."/>
            <person name="Cottret L."/>
            <person name="Lelandais-Briere C."/>
            <person name="Owens G.L."/>
            <person name="Carrere S."/>
            <person name="Mayjonade B."/>
            <person name="Legrand L."/>
            <person name="Gill N."/>
            <person name="Kane N.C."/>
            <person name="Bowers J.E."/>
            <person name="Hubner S."/>
            <person name="Bellec A."/>
            <person name="Berard A."/>
            <person name="Berges H."/>
            <person name="Blanchet N."/>
            <person name="Boniface M.C."/>
            <person name="Brunel D."/>
            <person name="Catrice O."/>
            <person name="Chaidir N."/>
            <person name="Claudel C."/>
            <person name="Donnadieu C."/>
            <person name="Faraut T."/>
            <person name="Fievet G."/>
            <person name="Helmstetter N."/>
            <person name="King M."/>
            <person name="Knapp S.J."/>
            <person name="Lai Z."/>
            <person name="Le Paslier M.C."/>
            <person name="Lippi Y."/>
            <person name="Lorenzon L."/>
            <person name="Mandel J.R."/>
            <person name="Marage G."/>
            <person name="Marchand G."/>
            <person name="Marquand E."/>
            <person name="Bret-Mestries E."/>
            <person name="Morien E."/>
            <person name="Nambeesan S."/>
            <person name="Nguyen T."/>
            <person name="Pegot-Espagnet P."/>
            <person name="Pouilly N."/>
            <person name="Raftis F."/>
            <person name="Sallet E."/>
            <person name="Schiex T."/>
            <person name="Thomas J."/>
            <person name="Vandecasteele C."/>
            <person name="Vares D."/>
            <person name="Vear F."/>
            <person name="Vautrin S."/>
            <person name="Crespi M."/>
            <person name="Mangin B."/>
            <person name="Burke J.M."/>
            <person name="Salse J."/>
            <person name="Munos S."/>
            <person name="Vincourt P."/>
            <person name="Rieseberg L.H."/>
            <person name="Langlade N.B."/>
        </authorList>
    </citation>
    <scope>NUCLEOTIDE SEQUENCE [LARGE SCALE GENOMIC DNA]</scope>
    <source>
        <strain evidence="3">cv. SF193</strain>
        <tissue evidence="1">Leaves</tissue>
    </source>
</reference>
<dbReference type="Pfam" id="PF07939">
    <property type="entry name" value="DUF1685"/>
    <property type="match status" value="1"/>
</dbReference>
<evidence type="ECO:0000313" key="1">
    <source>
        <dbReference type="EMBL" id="KAF5756302.1"/>
    </source>
</evidence>
<dbReference type="AlphaFoldDB" id="A0A251RSJ3"/>
<proteinExistence type="predicted"/>
<dbReference type="OrthoDB" id="1911878at2759"/>
<name>A0A251RSJ3_HELAN</name>
<dbReference type="OMA" id="AWKVQEK"/>
<dbReference type="InterPro" id="IPR012881">
    <property type="entry name" value="DUF1685"/>
</dbReference>
<dbReference type="Proteomes" id="UP000215914">
    <property type="component" value="Chromosome 17"/>
</dbReference>
<evidence type="ECO:0008006" key="4">
    <source>
        <dbReference type="Google" id="ProtNLM"/>
    </source>
</evidence>
<gene>
    <name evidence="2" type="ORF">HannXRQ_Chr17g0559261</name>
    <name evidence="1" type="ORF">HanXRQr2_Chr17g0813011</name>
</gene>
<keyword evidence="3" id="KW-1185">Reference proteome</keyword>
<evidence type="ECO:0000313" key="3">
    <source>
        <dbReference type="Proteomes" id="UP000215914"/>
    </source>
</evidence>
<dbReference type="EMBL" id="MNCJ02000332">
    <property type="protein sequence ID" value="KAF5756302.1"/>
    <property type="molecule type" value="Genomic_DNA"/>
</dbReference>
<evidence type="ECO:0000313" key="2">
    <source>
        <dbReference type="EMBL" id="OTF87210.1"/>
    </source>
</evidence>
<accession>A0A251RSJ3</accession>
<organism evidence="2 3">
    <name type="scientific">Helianthus annuus</name>
    <name type="common">Common sunflower</name>
    <dbReference type="NCBI Taxonomy" id="4232"/>
    <lineage>
        <taxon>Eukaryota</taxon>
        <taxon>Viridiplantae</taxon>
        <taxon>Streptophyta</taxon>
        <taxon>Embryophyta</taxon>
        <taxon>Tracheophyta</taxon>
        <taxon>Spermatophyta</taxon>
        <taxon>Magnoliopsida</taxon>
        <taxon>eudicotyledons</taxon>
        <taxon>Gunneridae</taxon>
        <taxon>Pentapetalae</taxon>
        <taxon>asterids</taxon>
        <taxon>campanulids</taxon>
        <taxon>Asterales</taxon>
        <taxon>Asteraceae</taxon>
        <taxon>Asteroideae</taxon>
        <taxon>Heliantheae alliance</taxon>
        <taxon>Heliantheae</taxon>
        <taxon>Helianthus</taxon>
    </lineage>
</organism>
<dbReference type="PANTHER" id="PTHR33785">
    <property type="entry name" value="OS06G0550800 PROTEIN"/>
    <property type="match status" value="1"/>
</dbReference>
<dbReference type="Gramene" id="mRNA:HanXRQr2_Chr17g0813011">
    <property type="protein sequence ID" value="CDS:HanXRQr2_Chr17g0813011.1"/>
    <property type="gene ID" value="HanXRQr2_Chr17g0813011"/>
</dbReference>
<protein>
    <recommendedName>
        <fullName evidence="4">DUF1685 family protein</fullName>
    </recommendedName>
</protein>
<dbReference type="EMBL" id="CM007906">
    <property type="protein sequence ID" value="OTF87210.1"/>
    <property type="molecule type" value="Genomic_DNA"/>
</dbReference>
<reference evidence="1" key="3">
    <citation type="submission" date="2020-06" db="EMBL/GenBank/DDBJ databases">
        <title>Helianthus annuus Genome sequencing and assembly Release 2.</title>
        <authorList>
            <person name="Gouzy J."/>
            <person name="Langlade N."/>
            <person name="Munos S."/>
        </authorList>
    </citation>
    <scope>NUCLEOTIDE SEQUENCE</scope>
    <source>
        <tissue evidence="1">Leaves</tissue>
    </source>
</reference>
<dbReference type="InParanoid" id="A0A251RSJ3"/>
<dbReference type="PANTHER" id="PTHR33785:SF12">
    <property type="entry name" value="DUF1685 FAMILY PROTEIN"/>
    <property type="match status" value="1"/>
</dbReference>
<sequence length="229" mass="26359">MAAEQPQLLFDLFDSYWFAHQIFNKPQTPPAKSPEHKEPAAKISQNLDFSSVPTINIRCPSDQLSINSKQQKFISDSPNSVLNLQTPKEVEEEEEKEVIIQVKNKNLNRDERRRMKNMKSKSKSKSLSELEFEELKGFMDLGFLFSEKDKDTSLVSIIPGLQRLGKDEKEQVNDDCVNVSRPYLSEAWGDMEKIKEEASRLIRIPVYGNEADVKNQLRFWAHSVASVVR</sequence>
<reference evidence="2" key="2">
    <citation type="submission" date="2017-02" db="EMBL/GenBank/DDBJ databases">
        <title>Sunflower complete genome.</title>
        <authorList>
            <person name="Langlade N."/>
            <person name="Munos S."/>
        </authorList>
    </citation>
    <scope>NUCLEOTIDE SEQUENCE [LARGE SCALE GENOMIC DNA]</scope>
    <source>
        <tissue evidence="2">Leaves</tissue>
    </source>
</reference>